<sequence>MARKASSGFGKLSKLMREAADTQEWLRSVREAQAAGLPQPPTGSELTLPRRIGLTTDDIVD</sequence>
<proteinExistence type="predicted"/>
<dbReference type="EMBL" id="FBVY01000018">
    <property type="protein sequence ID" value="CUW93619.1"/>
    <property type="molecule type" value="Genomic_DNA"/>
</dbReference>
<gene>
    <name evidence="2" type="ORF">AGR2A_Cc70060</name>
</gene>
<organism evidence="2 3">
    <name type="scientific">Agrobacterium genomosp. 2 str. CFBP 5494</name>
    <dbReference type="NCBI Taxonomy" id="1183436"/>
    <lineage>
        <taxon>Bacteria</taxon>
        <taxon>Pseudomonadati</taxon>
        <taxon>Pseudomonadota</taxon>
        <taxon>Alphaproteobacteria</taxon>
        <taxon>Hyphomicrobiales</taxon>
        <taxon>Rhizobiaceae</taxon>
        <taxon>Rhizobium/Agrobacterium group</taxon>
        <taxon>Agrobacterium</taxon>
        <taxon>Agrobacterium tumefaciens complex</taxon>
    </lineage>
</organism>
<comment type="caution">
    <text evidence="2">The sequence shown here is derived from an EMBL/GenBank/DDBJ whole genome shotgun (WGS) entry which is preliminary data.</text>
</comment>
<evidence type="ECO:0000256" key="1">
    <source>
        <dbReference type="SAM" id="MobiDB-lite"/>
    </source>
</evidence>
<dbReference type="Proteomes" id="UP000191933">
    <property type="component" value="Unassembled WGS sequence"/>
</dbReference>
<evidence type="ECO:0000313" key="3">
    <source>
        <dbReference type="Proteomes" id="UP000191933"/>
    </source>
</evidence>
<keyword evidence="3" id="KW-1185">Reference proteome</keyword>
<evidence type="ECO:0000313" key="2">
    <source>
        <dbReference type="EMBL" id="CUW93619.1"/>
    </source>
</evidence>
<accession>A0A9W5B2E5</accession>
<feature type="region of interest" description="Disordered" evidence="1">
    <location>
        <begin position="32"/>
        <end position="61"/>
    </location>
</feature>
<name>A0A9W5B2E5_9HYPH</name>
<dbReference type="RefSeq" id="WP_080822444.1">
    <property type="nucleotide sequence ID" value="NZ_LT009718.1"/>
</dbReference>
<reference evidence="2 3" key="1">
    <citation type="submission" date="2016-01" db="EMBL/GenBank/DDBJ databases">
        <authorList>
            <person name="Regsiter A."/>
            <person name="william w."/>
        </authorList>
    </citation>
    <scope>NUCLEOTIDE SEQUENCE [LARGE SCALE GENOMIC DNA]</scope>
    <source>
        <strain evidence="2 3">CFBP 5494</strain>
    </source>
</reference>
<dbReference type="AlphaFoldDB" id="A0A9W5B2E5"/>
<protein>
    <submittedName>
        <fullName evidence="2">Uncharacterized protein</fullName>
    </submittedName>
</protein>